<proteinExistence type="predicted"/>
<comment type="caution">
    <text evidence="7">The sequence shown here is derived from an EMBL/GenBank/DDBJ whole genome shotgun (WGS) entry which is preliminary data.</text>
</comment>
<dbReference type="InterPro" id="IPR025944">
    <property type="entry name" value="Sigma_54_int_dom_CS"/>
</dbReference>
<evidence type="ECO:0000259" key="6">
    <source>
        <dbReference type="PROSITE" id="PS50045"/>
    </source>
</evidence>
<dbReference type="SUPFAM" id="SSF52540">
    <property type="entry name" value="P-loop containing nucleoside triphosphate hydrolases"/>
    <property type="match status" value="1"/>
</dbReference>
<dbReference type="RefSeq" id="WP_106053064.1">
    <property type="nucleotide sequence ID" value="NZ_CALXOB010000042.1"/>
</dbReference>
<dbReference type="Pfam" id="PF25601">
    <property type="entry name" value="AAA_lid_14"/>
    <property type="match status" value="1"/>
</dbReference>
<protein>
    <submittedName>
        <fullName evidence="7">GAF domain-containing protein</fullName>
    </submittedName>
</protein>
<organism evidence="7 8">
    <name type="scientific">Victivallis lenta</name>
    <dbReference type="NCBI Taxonomy" id="2606640"/>
    <lineage>
        <taxon>Bacteria</taxon>
        <taxon>Pseudomonadati</taxon>
        <taxon>Lentisphaerota</taxon>
        <taxon>Lentisphaeria</taxon>
        <taxon>Victivallales</taxon>
        <taxon>Victivallaceae</taxon>
        <taxon>Victivallis</taxon>
    </lineage>
</organism>
<keyword evidence="2" id="KW-0067">ATP-binding</keyword>
<keyword evidence="4" id="KW-0238">DNA-binding</keyword>
<reference evidence="7 8" key="1">
    <citation type="submission" date="2019-08" db="EMBL/GenBank/DDBJ databases">
        <title>In-depth cultivation of the pig gut microbiome towards novel bacterial diversity and tailored functional studies.</title>
        <authorList>
            <person name="Wylensek D."/>
            <person name="Hitch T.C.A."/>
            <person name="Clavel T."/>
        </authorList>
    </citation>
    <scope>NUCLEOTIDE SEQUENCE [LARGE SCALE GENOMIC DNA]</scope>
    <source>
        <strain evidence="7 8">BBE-744-WT-12</strain>
    </source>
</reference>
<accession>A0A844FW91</accession>
<dbReference type="AlphaFoldDB" id="A0A844FW91"/>
<dbReference type="PANTHER" id="PTHR32071">
    <property type="entry name" value="TRANSCRIPTIONAL REGULATORY PROTEIN"/>
    <property type="match status" value="1"/>
</dbReference>
<dbReference type="GO" id="GO:0043565">
    <property type="term" value="F:sequence-specific DNA binding"/>
    <property type="evidence" value="ECO:0007669"/>
    <property type="project" value="InterPro"/>
</dbReference>
<dbReference type="InterPro" id="IPR009057">
    <property type="entry name" value="Homeodomain-like_sf"/>
</dbReference>
<dbReference type="PROSITE" id="PS50045">
    <property type="entry name" value="SIGMA54_INTERACT_4"/>
    <property type="match status" value="1"/>
</dbReference>
<dbReference type="PRINTS" id="PR01590">
    <property type="entry name" value="HTHFIS"/>
</dbReference>
<gene>
    <name evidence="7" type="ORF">FYJ85_00415</name>
</gene>
<dbReference type="GO" id="GO:0005524">
    <property type="term" value="F:ATP binding"/>
    <property type="evidence" value="ECO:0007669"/>
    <property type="project" value="UniProtKB-KW"/>
</dbReference>
<name>A0A844FW91_9BACT</name>
<dbReference type="Gene3D" id="3.30.450.40">
    <property type="match status" value="1"/>
</dbReference>
<evidence type="ECO:0000313" key="8">
    <source>
        <dbReference type="Proteomes" id="UP000435649"/>
    </source>
</evidence>
<dbReference type="CDD" id="cd00009">
    <property type="entry name" value="AAA"/>
    <property type="match status" value="1"/>
</dbReference>
<keyword evidence="1" id="KW-0547">Nucleotide-binding</keyword>
<dbReference type="Gene3D" id="1.10.10.60">
    <property type="entry name" value="Homeodomain-like"/>
    <property type="match status" value="1"/>
</dbReference>
<feature type="domain" description="Sigma-54 factor interaction" evidence="6">
    <location>
        <begin position="194"/>
        <end position="423"/>
    </location>
</feature>
<evidence type="ECO:0000256" key="4">
    <source>
        <dbReference type="ARBA" id="ARBA00023125"/>
    </source>
</evidence>
<dbReference type="SUPFAM" id="SSF46689">
    <property type="entry name" value="Homeodomain-like"/>
    <property type="match status" value="1"/>
</dbReference>
<evidence type="ECO:0000256" key="1">
    <source>
        <dbReference type="ARBA" id="ARBA00022741"/>
    </source>
</evidence>
<keyword evidence="3" id="KW-0805">Transcription regulation</keyword>
<keyword evidence="5" id="KW-0804">Transcription</keyword>
<dbReference type="InterPro" id="IPR058031">
    <property type="entry name" value="AAA_lid_NorR"/>
</dbReference>
<dbReference type="InterPro" id="IPR003593">
    <property type="entry name" value="AAA+_ATPase"/>
</dbReference>
<dbReference type="Pfam" id="PF00158">
    <property type="entry name" value="Sigma54_activat"/>
    <property type="match status" value="1"/>
</dbReference>
<evidence type="ECO:0000256" key="5">
    <source>
        <dbReference type="ARBA" id="ARBA00023163"/>
    </source>
</evidence>
<dbReference type="InterPro" id="IPR002078">
    <property type="entry name" value="Sigma_54_int"/>
</dbReference>
<dbReference type="Pfam" id="PF02954">
    <property type="entry name" value="HTH_8"/>
    <property type="match status" value="1"/>
</dbReference>
<dbReference type="PROSITE" id="PS00688">
    <property type="entry name" value="SIGMA54_INTERACT_3"/>
    <property type="match status" value="1"/>
</dbReference>
<dbReference type="SUPFAM" id="SSF55781">
    <property type="entry name" value="GAF domain-like"/>
    <property type="match status" value="1"/>
</dbReference>
<dbReference type="SMART" id="SM00065">
    <property type="entry name" value="GAF"/>
    <property type="match status" value="1"/>
</dbReference>
<dbReference type="Gene3D" id="3.40.50.300">
    <property type="entry name" value="P-loop containing nucleotide triphosphate hydrolases"/>
    <property type="match status" value="1"/>
</dbReference>
<evidence type="ECO:0000313" key="7">
    <source>
        <dbReference type="EMBL" id="MST95510.1"/>
    </source>
</evidence>
<dbReference type="Gene3D" id="1.10.8.60">
    <property type="match status" value="1"/>
</dbReference>
<dbReference type="SMART" id="SM00382">
    <property type="entry name" value="AAA"/>
    <property type="match status" value="1"/>
</dbReference>
<dbReference type="InterPro" id="IPR003018">
    <property type="entry name" value="GAF"/>
</dbReference>
<dbReference type="GO" id="GO:0006355">
    <property type="term" value="P:regulation of DNA-templated transcription"/>
    <property type="evidence" value="ECO:0007669"/>
    <property type="project" value="InterPro"/>
</dbReference>
<dbReference type="PANTHER" id="PTHR32071:SF57">
    <property type="entry name" value="C4-DICARBOXYLATE TRANSPORT TRANSCRIPTIONAL REGULATORY PROTEIN DCTD"/>
    <property type="match status" value="1"/>
</dbReference>
<dbReference type="FunFam" id="3.40.50.300:FF:000006">
    <property type="entry name" value="DNA-binding transcriptional regulator NtrC"/>
    <property type="match status" value="1"/>
</dbReference>
<dbReference type="InterPro" id="IPR002197">
    <property type="entry name" value="HTH_Fis"/>
</dbReference>
<sequence length="507" mass="56790">MNRGKNLEIAVLNQISQAVLREKDVSALLRWVLEILYREMGLLRGTVTLRRGDLLFIEASHGLSEEAKKRGRYRLGEGITGQVALSGRPRIIPDVSLEPEFLDRTGARGRDSHVAFICVPIIHLDEVIGTLSIDREMVDGADLERDFNLLEIVANLTAEAISLGLSEHEERSRLIEENERLKEELDRISGPSEIIGNCQAMRRVYTMIRQVASSSATVLIRGASGTGKELLARALQRSGDRRDKPFVVVNSAALPENLIESELFGHEKGAFTGAVNRRIGRVEAASSGTLFLDEIGDVGPQVQVKLLRFLQERTFQRVGGNEELSADVRIIAATSRNLEKLMEQGLFREDLYYRLNVFPIVLPDLAERRSDIPLLAEHFREKFSKLHHRRVRRISAPAMNLMVDYAWPGNIRELENCMERAVLSATDDTIHTFCLPAALQGVRPAGPRAPVFGDFTARVEAFEREMLDEALKAHRGNVAAAARSLNLTIRIIHYKIRKLGLDPAAYR</sequence>
<dbReference type="EMBL" id="VUNS01000001">
    <property type="protein sequence ID" value="MST95510.1"/>
    <property type="molecule type" value="Genomic_DNA"/>
</dbReference>
<dbReference type="InterPro" id="IPR027417">
    <property type="entry name" value="P-loop_NTPase"/>
</dbReference>
<evidence type="ECO:0000256" key="3">
    <source>
        <dbReference type="ARBA" id="ARBA00023015"/>
    </source>
</evidence>
<dbReference type="Pfam" id="PF01590">
    <property type="entry name" value="GAF"/>
    <property type="match status" value="1"/>
</dbReference>
<dbReference type="InterPro" id="IPR029016">
    <property type="entry name" value="GAF-like_dom_sf"/>
</dbReference>
<evidence type="ECO:0000256" key="2">
    <source>
        <dbReference type="ARBA" id="ARBA00022840"/>
    </source>
</evidence>
<keyword evidence="8" id="KW-1185">Reference proteome</keyword>
<dbReference type="Proteomes" id="UP000435649">
    <property type="component" value="Unassembled WGS sequence"/>
</dbReference>